<dbReference type="InterPro" id="IPR008271">
    <property type="entry name" value="Ser/Thr_kinase_AS"/>
</dbReference>
<evidence type="ECO:0000256" key="8">
    <source>
        <dbReference type="ARBA" id="ARBA00047899"/>
    </source>
</evidence>
<evidence type="ECO:0000256" key="3">
    <source>
        <dbReference type="ARBA" id="ARBA00022527"/>
    </source>
</evidence>
<dbReference type="EC" id="2.7.11.1" evidence="2"/>
<dbReference type="InterPro" id="IPR011009">
    <property type="entry name" value="Kinase-like_dom_sf"/>
</dbReference>
<dbReference type="PROSITE" id="PS00107">
    <property type="entry name" value="PROTEIN_KINASE_ATP"/>
    <property type="match status" value="1"/>
</dbReference>
<feature type="compositionally biased region" description="Polar residues" evidence="11">
    <location>
        <begin position="713"/>
        <end position="724"/>
    </location>
</feature>
<evidence type="ECO:0000313" key="14">
    <source>
        <dbReference type="EMBL" id="CUG86752.1"/>
    </source>
</evidence>
<keyword evidence="12" id="KW-0812">Transmembrane</keyword>
<dbReference type="OrthoDB" id="248923at2759"/>
<evidence type="ECO:0000256" key="6">
    <source>
        <dbReference type="ARBA" id="ARBA00022777"/>
    </source>
</evidence>
<dbReference type="EMBL" id="CYKH01001388">
    <property type="protein sequence ID" value="CUG86752.1"/>
    <property type="molecule type" value="Genomic_DNA"/>
</dbReference>
<evidence type="ECO:0000256" key="7">
    <source>
        <dbReference type="ARBA" id="ARBA00022840"/>
    </source>
</evidence>
<accession>A0A0S4J5Q1</accession>
<dbReference type="InterPro" id="IPR000719">
    <property type="entry name" value="Prot_kinase_dom"/>
</dbReference>
<dbReference type="PROSITE" id="PS00108">
    <property type="entry name" value="PROTEIN_KINASE_ST"/>
    <property type="match status" value="1"/>
</dbReference>
<dbReference type="GO" id="GO:0005524">
    <property type="term" value="F:ATP binding"/>
    <property type="evidence" value="ECO:0007669"/>
    <property type="project" value="UniProtKB-UniRule"/>
</dbReference>
<dbReference type="InterPro" id="IPR050660">
    <property type="entry name" value="NEK_Ser/Thr_kinase"/>
</dbReference>
<dbReference type="Pfam" id="PF00069">
    <property type="entry name" value="Pkinase"/>
    <property type="match status" value="1"/>
</dbReference>
<evidence type="ECO:0000256" key="12">
    <source>
        <dbReference type="SAM" id="Phobius"/>
    </source>
</evidence>
<comment type="similarity">
    <text evidence="1">Belongs to the protein kinase superfamily. NEK Ser/Thr protein kinase family. NIMA subfamily.</text>
</comment>
<feature type="domain" description="Protein kinase" evidence="13">
    <location>
        <begin position="339"/>
        <end position="660"/>
    </location>
</feature>
<keyword evidence="4" id="KW-0808">Transferase</keyword>
<dbReference type="PANTHER" id="PTHR43671:SF98">
    <property type="entry name" value="SERINE_THREONINE-PROTEIN KINASE NEK11"/>
    <property type="match status" value="1"/>
</dbReference>
<feature type="binding site" evidence="10">
    <location>
        <position position="368"/>
    </location>
    <ligand>
        <name>ATP</name>
        <dbReference type="ChEBI" id="CHEBI:30616"/>
    </ligand>
</feature>
<dbReference type="SMART" id="SM00220">
    <property type="entry name" value="S_TKc"/>
    <property type="match status" value="1"/>
</dbReference>
<feature type="transmembrane region" description="Helical" evidence="12">
    <location>
        <begin position="288"/>
        <end position="308"/>
    </location>
</feature>
<dbReference type="InterPro" id="IPR017441">
    <property type="entry name" value="Protein_kinase_ATP_BS"/>
</dbReference>
<organism evidence="14 15">
    <name type="scientific">Bodo saltans</name>
    <name type="common">Flagellated protozoan</name>
    <dbReference type="NCBI Taxonomy" id="75058"/>
    <lineage>
        <taxon>Eukaryota</taxon>
        <taxon>Discoba</taxon>
        <taxon>Euglenozoa</taxon>
        <taxon>Kinetoplastea</taxon>
        <taxon>Metakinetoplastina</taxon>
        <taxon>Eubodonida</taxon>
        <taxon>Bodonidae</taxon>
        <taxon>Bodo</taxon>
    </lineage>
</organism>
<evidence type="ECO:0000259" key="13">
    <source>
        <dbReference type="PROSITE" id="PS50011"/>
    </source>
</evidence>
<reference evidence="15" key="1">
    <citation type="submission" date="2015-09" db="EMBL/GenBank/DDBJ databases">
        <authorList>
            <consortium name="Pathogen Informatics"/>
        </authorList>
    </citation>
    <scope>NUCLEOTIDE SEQUENCE [LARGE SCALE GENOMIC DNA]</scope>
    <source>
        <strain evidence="15">Lake Konstanz</strain>
    </source>
</reference>
<proteinExistence type="inferred from homology"/>
<dbReference type="PROSITE" id="PS50011">
    <property type="entry name" value="PROTEIN_KINASE_DOM"/>
    <property type="match status" value="1"/>
</dbReference>
<evidence type="ECO:0000256" key="1">
    <source>
        <dbReference type="ARBA" id="ARBA00010886"/>
    </source>
</evidence>
<feature type="region of interest" description="Disordered" evidence="11">
    <location>
        <begin position="706"/>
        <end position="734"/>
    </location>
</feature>
<feature type="non-terminal residue" evidence="14">
    <location>
        <position position="1"/>
    </location>
</feature>
<dbReference type="GO" id="GO:0005634">
    <property type="term" value="C:nucleus"/>
    <property type="evidence" value="ECO:0007669"/>
    <property type="project" value="TreeGrafter"/>
</dbReference>
<comment type="catalytic activity">
    <reaction evidence="9">
        <text>L-seryl-[protein] + ATP = O-phospho-L-seryl-[protein] + ADP + H(+)</text>
        <dbReference type="Rhea" id="RHEA:17989"/>
        <dbReference type="Rhea" id="RHEA-COMP:9863"/>
        <dbReference type="Rhea" id="RHEA-COMP:11604"/>
        <dbReference type="ChEBI" id="CHEBI:15378"/>
        <dbReference type="ChEBI" id="CHEBI:29999"/>
        <dbReference type="ChEBI" id="CHEBI:30616"/>
        <dbReference type="ChEBI" id="CHEBI:83421"/>
        <dbReference type="ChEBI" id="CHEBI:456216"/>
        <dbReference type="EC" id="2.7.11.1"/>
    </reaction>
</comment>
<keyword evidence="7 10" id="KW-0067">ATP-binding</keyword>
<feature type="region of interest" description="Disordered" evidence="11">
    <location>
        <begin position="35"/>
        <end position="62"/>
    </location>
</feature>
<dbReference type="Gene3D" id="1.10.510.10">
    <property type="entry name" value="Transferase(Phosphotransferase) domain 1"/>
    <property type="match status" value="1"/>
</dbReference>
<keyword evidence="5 10" id="KW-0547">Nucleotide-binding</keyword>
<evidence type="ECO:0000313" key="15">
    <source>
        <dbReference type="Proteomes" id="UP000051952"/>
    </source>
</evidence>
<evidence type="ECO:0000256" key="10">
    <source>
        <dbReference type="PROSITE-ProRule" id="PRU10141"/>
    </source>
</evidence>
<keyword evidence="3" id="KW-0723">Serine/threonine-protein kinase</keyword>
<dbReference type="Gene3D" id="3.30.200.20">
    <property type="entry name" value="Phosphorylase Kinase, domain 1"/>
    <property type="match status" value="1"/>
</dbReference>
<evidence type="ECO:0000256" key="9">
    <source>
        <dbReference type="ARBA" id="ARBA00048679"/>
    </source>
</evidence>
<dbReference type="Proteomes" id="UP000051952">
    <property type="component" value="Unassembled WGS sequence"/>
</dbReference>
<name>A0A0S4J5Q1_BODSA</name>
<dbReference type="VEuPathDB" id="TriTrypDB:BSAL_94560"/>
<evidence type="ECO:0000256" key="2">
    <source>
        <dbReference type="ARBA" id="ARBA00012513"/>
    </source>
</evidence>
<gene>
    <name evidence="14" type="ORF">BSAL_94560</name>
</gene>
<dbReference type="GO" id="GO:0004674">
    <property type="term" value="F:protein serine/threonine kinase activity"/>
    <property type="evidence" value="ECO:0007669"/>
    <property type="project" value="UniProtKB-KW"/>
</dbReference>
<keyword evidence="6 14" id="KW-0418">Kinase</keyword>
<keyword evidence="15" id="KW-1185">Reference proteome</keyword>
<protein>
    <recommendedName>
        <fullName evidence="2">non-specific serine/threonine protein kinase</fullName>
        <ecNumber evidence="2">2.7.11.1</ecNumber>
    </recommendedName>
</protein>
<evidence type="ECO:0000256" key="11">
    <source>
        <dbReference type="SAM" id="MobiDB-lite"/>
    </source>
</evidence>
<evidence type="ECO:0000256" key="5">
    <source>
        <dbReference type="ARBA" id="ARBA00022741"/>
    </source>
</evidence>
<dbReference type="SUPFAM" id="SSF56112">
    <property type="entry name" value="Protein kinase-like (PK-like)"/>
    <property type="match status" value="1"/>
</dbReference>
<comment type="catalytic activity">
    <reaction evidence="8">
        <text>L-threonyl-[protein] + ATP = O-phospho-L-threonyl-[protein] + ADP + H(+)</text>
        <dbReference type="Rhea" id="RHEA:46608"/>
        <dbReference type="Rhea" id="RHEA-COMP:11060"/>
        <dbReference type="Rhea" id="RHEA-COMP:11605"/>
        <dbReference type="ChEBI" id="CHEBI:15378"/>
        <dbReference type="ChEBI" id="CHEBI:30013"/>
        <dbReference type="ChEBI" id="CHEBI:30616"/>
        <dbReference type="ChEBI" id="CHEBI:61977"/>
        <dbReference type="ChEBI" id="CHEBI:456216"/>
        <dbReference type="EC" id="2.7.11.1"/>
    </reaction>
</comment>
<sequence length="734" mass="79041">VVDALTANAAILQIHLPATTHEWLLVSWPDHKDVPISPNSTTTPPAPQQRAGDAPTAAPIIPPNSTISPFPVGSGLGMIATCLTKPNSTTASMKDSNHSNSPCPSGSSLILYRFGGLVMQQQWLTHNTSIVVPVVSTNISASESMGLLTLPASTLKNYVISSGLFSFGMTGGNTTNVCNGSIRTTPCKVRLSSRLDCLGNAAGTFDAPWDGTHDVVFTATGASFPVYVCFTFGVDKSDTCNKQEVHSTFYNTDALNPLSLLNGPLTPAPTPAPSTGAPAQASNSLATLLYILGGVAVVTTFVAILLVAKLRRVPDEGLLGGSSAPMPTVGYGTHQEERYKILGKIGEGAFSVVYLVARRVDNVRFAMKYMECQSDVQRQEAIKECEIMRSLQGHPNVINLYDMFMNYEFDAAEPPNDEATALMVASERKTKRSRHLCLVMEYHGAGDLRRWALNHKGNPSEAILCSVAFQVTSVLKHIHAQDPPVIHRDLKPENVLIVSLDEDGTSMDRNNNTSSVASPLLALEATHSSKINFLPIVITDFGLARIQEGDYCASGAGTLPYVAPECFRKKYTTQCDMWSLGCVLYAIATKRCSHDTVRLMFQDCERPGFRESITKDLVALGLSKTFISYVLMLVEPDMKLRITADQGFKMFRKKEGTVLLSSRSVDEKSNAIAAALQKRDDEIAAAAAIAAVAAAATAAATQPLLREEDDCSVQGSHLPQSEASIHSESRAEEL</sequence>
<dbReference type="AlphaFoldDB" id="A0A0S4J5Q1"/>
<evidence type="ECO:0000256" key="4">
    <source>
        <dbReference type="ARBA" id="ARBA00022679"/>
    </source>
</evidence>
<keyword evidence="12" id="KW-0472">Membrane</keyword>
<dbReference type="PANTHER" id="PTHR43671">
    <property type="entry name" value="SERINE/THREONINE-PROTEIN KINASE NEK"/>
    <property type="match status" value="1"/>
</dbReference>
<feature type="compositionally biased region" description="Basic and acidic residues" evidence="11">
    <location>
        <begin position="725"/>
        <end position="734"/>
    </location>
</feature>
<keyword evidence="12" id="KW-1133">Transmembrane helix</keyword>